<feature type="domain" description="Glycosyl hydrolase family 13 catalytic" evidence="3">
    <location>
        <begin position="186"/>
        <end position="562"/>
    </location>
</feature>
<evidence type="ECO:0000256" key="1">
    <source>
        <dbReference type="ARBA" id="ARBA00008061"/>
    </source>
</evidence>
<dbReference type="InterPro" id="IPR004193">
    <property type="entry name" value="Glyco_hydro_13_N"/>
</dbReference>
<accession>A0A7C1JY43</accession>
<dbReference type="SUPFAM" id="SSF51445">
    <property type="entry name" value="(Trans)glycosidases"/>
    <property type="match status" value="1"/>
</dbReference>
<organism evidence="4">
    <name type="scientific">Caldilinea aerophila</name>
    <dbReference type="NCBI Taxonomy" id="133453"/>
    <lineage>
        <taxon>Bacteria</taxon>
        <taxon>Bacillati</taxon>
        <taxon>Chloroflexota</taxon>
        <taxon>Caldilineae</taxon>
        <taxon>Caldilineales</taxon>
        <taxon>Caldilineaceae</taxon>
        <taxon>Caldilinea</taxon>
    </lineage>
</organism>
<dbReference type="GO" id="GO:0005978">
    <property type="term" value="P:glycogen biosynthetic process"/>
    <property type="evidence" value="ECO:0007669"/>
    <property type="project" value="InterPro"/>
</dbReference>
<dbReference type="Pfam" id="PF02806">
    <property type="entry name" value="Alpha-amylase_C"/>
    <property type="match status" value="1"/>
</dbReference>
<dbReference type="InterPro" id="IPR013783">
    <property type="entry name" value="Ig-like_fold"/>
</dbReference>
<dbReference type="InterPro" id="IPR017853">
    <property type="entry name" value="GH"/>
</dbReference>
<dbReference type="SMART" id="SM00642">
    <property type="entry name" value="Aamy"/>
    <property type="match status" value="1"/>
</dbReference>
<protein>
    <submittedName>
        <fullName evidence="4">DUF3459 domain-containing protein</fullName>
    </submittedName>
</protein>
<evidence type="ECO:0000313" key="4">
    <source>
        <dbReference type="EMBL" id="HDX32868.1"/>
    </source>
</evidence>
<dbReference type="AlphaFoldDB" id="A0A7C1JY43"/>
<dbReference type="InterPro" id="IPR014756">
    <property type="entry name" value="Ig_E-set"/>
</dbReference>
<evidence type="ECO:0000256" key="2">
    <source>
        <dbReference type="PIRSR" id="PIRSR000463-1"/>
    </source>
</evidence>
<dbReference type="Gene3D" id="2.60.40.1180">
    <property type="entry name" value="Golgi alpha-mannosidase II"/>
    <property type="match status" value="1"/>
</dbReference>
<dbReference type="PIRSF" id="PIRSF000463">
    <property type="entry name" value="GlgB"/>
    <property type="match status" value="1"/>
</dbReference>
<proteinExistence type="inferred from homology"/>
<comment type="similarity">
    <text evidence="1">Belongs to the glycosyl hydrolase 13 family.</text>
</comment>
<dbReference type="Gene3D" id="3.20.20.80">
    <property type="entry name" value="Glycosidases"/>
    <property type="match status" value="1"/>
</dbReference>
<dbReference type="Pfam" id="PF02922">
    <property type="entry name" value="CBM_48"/>
    <property type="match status" value="1"/>
</dbReference>
<dbReference type="GO" id="GO:0003844">
    <property type="term" value="F:1,4-alpha-glucan branching enzyme activity"/>
    <property type="evidence" value="ECO:0007669"/>
    <property type="project" value="InterPro"/>
</dbReference>
<dbReference type="SUPFAM" id="SSF81296">
    <property type="entry name" value="E set domains"/>
    <property type="match status" value="1"/>
</dbReference>
<evidence type="ECO:0000259" key="3">
    <source>
        <dbReference type="SMART" id="SM00642"/>
    </source>
</evidence>
<dbReference type="SUPFAM" id="SSF51011">
    <property type="entry name" value="Glycosyl hydrolase domain"/>
    <property type="match status" value="1"/>
</dbReference>
<dbReference type="InterPro" id="IPR037439">
    <property type="entry name" value="Branching_enzy"/>
</dbReference>
<sequence>MQRVRQGVDRKHGMTGMMRRIASRRFASLYRMFRTRISSLLQKMSAQLADLFQRAVTDERLPGDLRGGAHRDLIKRGTVTFVMRAPFKPFVSLVGDFNHWDTRSHPMQTDGQGTWWITIPDPGRTRYGFYVVVDEDSHVWVGDPYAREVFWGQKTPWAVLPGPEAPFSWSDQAWRTPALRDLIIYELCVRDFAGAWHGGYPQYGSFERLTRQLPYIVGLGVNCIELMPINAFPGESSWGYNPVFYHAVANTYGGPNDFKRFVDACHRAGIAVVLDVAFNHAWGQHPYYQIYPPMYGPKGEWLTDWNPFFHHTPPSINMWGGVDWDHFNPETTRYFQDIVRFWLEEYHIDGFRFDWVGGVDYDSNNPMRPDFNPYHGIAAICWAARQAKPDSILIGEFWQLEGTSPEKTAARLVHETEMDAVWNGYFHHTLDDVLNCRWEWEKRDIFRTIGGYRDLGFSTATQVVNYSCSHDEVRPEHEIKFHSGRYIPQPPGMTLQDVALARAKLGLVAVFAAPGVPMIYAGQEYGDDSPRTIDFAPLQWSKLTRPKHRRHLEMTKRLIRARRQHAALRSDHIRFFDNHFSTEQVVRFCRWDDAGDYAVCALNFSPEPRTVELPVPRDGFWRDVVGNRRHVAQDGRIVMELGPYDAALFV</sequence>
<dbReference type="InterPro" id="IPR013780">
    <property type="entry name" value="Glyco_hydro_b"/>
</dbReference>
<gene>
    <name evidence="4" type="ORF">ENQ20_15475</name>
</gene>
<dbReference type="InterPro" id="IPR006048">
    <property type="entry name" value="A-amylase/branching_C"/>
</dbReference>
<reference evidence="4" key="1">
    <citation type="journal article" date="2020" name="mSystems">
        <title>Genome- and Community-Level Interaction Insights into Carbon Utilization and Element Cycling Functions of Hydrothermarchaeota in Hydrothermal Sediment.</title>
        <authorList>
            <person name="Zhou Z."/>
            <person name="Liu Y."/>
            <person name="Xu W."/>
            <person name="Pan J."/>
            <person name="Luo Z.H."/>
            <person name="Li M."/>
        </authorList>
    </citation>
    <scope>NUCLEOTIDE SEQUENCE [LARGE SCALE GENOMIC DNA]</scope>
    <source>
        <strain evidence="4">SpSt-289</strain>
    </source>
</reference>
<name>A0A7C1JY43_9CHLR</name>
<dbReference type="InterPro" id="IPR006047">
    <property type="entry name" value="GH13_cat_dom"/>
</dbReference>
<dbReference type="PANTHER" id="PTHR43002">
    <property type="entry name" value="GLYCOGEN DEBRANCHING ENZYME"/>
    <property type="match status" value="1"/>
</dbReference>
<feature type="active site" description="Proton donor" evidence="2">
    <location>
        <position position="396"/>
    </location>
</feature>
<dbReference type="Pfam" id="PF00128">
    <property type="entry name" value="Alpha-amylase"/>
    <property type="match status" value="2"/>
</dbReference>
<comment type="caution">
    <text evidence="4">The sequence shown here is derived from an EMBL/GenBank/DDBJ whole genome shotgun (WGS) entry which is preliminary data.</text>
</comment>
<dbReference type="GO" id="GO:0004553">
    <property type="term" value="F:hydrolase activity, hydrolyzing O-glycosyl compounds"/>
    <property type="evidence" value="ECO:0007669"/>
    <property type="project" value="InterPro"/>
</dbReference>
<dbReference type="Gene3D" id="2.60.40.10">
    <property type="entry name" value="Immunoglobulins"/>
    <property type="match status" value="1"/>
</dbReference>
<feature type="active site" description="Nucleophile" evidence="2">
    <location>
        <position position="354"/>
    </location>
</feature>
<dbReference type="EMBL" id="DSMG01000163">
    <property type="protein sequence ID" value="HDX32868.1"/>
    <property type="molecule type" value="Genomic_DNA"/>
</dbReference>